<dbReference type="InterPro" id="IPR028974">
    <property type="entry name" value="TSP_type-3_rpt"/>
</dbReference>
<evidence type="ECO:0000313" key="2">
    <source>
        <dbReference type="EMBL" id="SFI95296.1"/>
    </source>
</evidence>
<organism evidence="2 3">
    <name type="scientific">Olleya namhaensis</name>
    <dbReference type="NCBI Taxonomy" id="1144750"/>
    <lineage>
        <taxon>Bacteria</taxon>
        <taxon>Pseudomonadati</taxon>
        <taxon>Bacteroidota</taxon>
        <taxon>Flavobacteriia</taxon>
        <taxon>Flavobacteriales</taxon>
        <taxon>Flavobacteriaceae</taxon>
    </lineage>
</organism>
<evidence type="ECO:0000256" key="1">
    <source>
        <dbReference type="SAM" id="MobiDB-lite"/>
    </source>
</evidence>
<dbReference type="EMBL" id="FORM01000003">
    <property type="protein sequence ID" value="SFI95296.1"/>
    <property type="molecule type" value="Genomic_DNA"/>
</dbReference>
<accession>A0A1I3MF30</accession>
<dbReference type="PROSITE" id="PS51257">
    <property type="entry name" value="PROKAR_LIPOPROTEIN"/>
    <property type="match status" value="1"/>
</dbReference>
<feature type="region of interest" description="Disordered" evidence="1">
    <location>
        <begin position="142"/>
        <end position="170"/>
    </location>
</feature>
<dbReference type="RefSeq" id="WP_090838588.1">
    <property type="nucleotide sequence ID" value="NZ_FORM01000003.1"/>
</dbReference>
<reference evidence="3" key="1">
    <citation type="submission" date="2016-10" db="EMBL/GenBank/DDBJ databases">
        <authorList>
            <person name="Varghese N."/>
            <person name="Submissions S."/>
        </authorList>
    </citation>
    <scope>NUCLEOTIDE SEQUENCE [LARGE SCALE GENOMIC DNA]</scope>
    <source>
        <strain evidence="3">DSM 28881</strain>
    </source>
</reference>
<dbReference type="Proteomes" id="UP000199559">
    <property type="component" value="Unassembled WGS sequence"/>
</dbReference>
<evidence type="ECO:0008006" key="4">
    <source>
        <dbReference type="Google" id="ProtNLM"/>
    </source>
</evidence>
<proteinExistence type="predicted"/>
<name>A0A1I3MF30_9FLAO</name>
<dbReference type="Gene3D" id="4.10.1080.10">
    <property type="entry name" value="TSP type-3 repeat"/>
    <property type="match status" value="1"/>
</dbReference>
<dbReference type="GO" id="GO:0005509">
    <property type="term" value="F:calcium ion binding"/>
    <property type="evidence" value="ECO:0007669"/>
    <property type="project" value="InterPro"/>
</dbReference>
<sequence length="313" mass="34348">MRKISVLFIFLLSLFSCDDGDIITTELDFDDTFEACGDLVFFKVKTEPNETLSLQLDSPSFTVASLLETEANADNTLLVDLVTTDVTVASVAGLFKFRSYTSDPTDFFCNDVPPNGIQIVEEYTTTSGTAYFTVSLIEDDNDGIPAELEDDNLDGDNDHTTNPLDTDGDGLPDYLDADDDGDNVLTASESVAYTETDGLNNALDTDGDGIANYLDNDDDGDGIPTRNEEVTTFDNNPTNDVSDSTFGPDYLNPIFMNNHQPTSFRSHSISQEFTVTLKFENISFPEIIYDETNFGTLDDGLTSKTRTITPPFI</sequence>
<dbReference type="AlphaFoldDB" id="A0A1I3MF30"/>
<evidence type="ECO:0000313" key="3">
    <source>
        <dbReference type="Proteomes" id="UP000199559"/>
    </source>
</evidence>
<gene>
    <name evidence="2" type="ORF">SAMN05443431_103122</name>
</gene>
<dbReference type="SUPFAM" id="SSF103647">
    <property type="entry name" value="TSP type-3 repeat"/>
    <property type="match status" value="1"/>
</dbReference>
<protein>
    <recommendedName>
        <fullName evidence="4">Thrombospondin type 3 repeat-containing protein</fullName>
    </recommendedName>
</protein>
<feature type="compositionally biased region" description="Acidic residues" evidence="1">
    <location>
        <begin position="142"/>
        <end position="155"/>
    </location>
</feature>
<dbReference type="STRING" id="1144750.SAMN05443431_103122"/>
<keyword evidence="3" id="KW-1185">Reference proteome</keyword>